<keyword evidence="2" id="KW-1185">Reference proteome</keyword>
<dbReference type="Proteomes" id="UP000830671">
    <property type="component" value="Chromosome 10"/>
</dbReference>
<evidence type="ECO:0000313" key="1">
    <source>
        <dbReference type="EMBL" id="UQC76492.1"/>
    </source>
</evidence>
<dbReference type="AlphaFoldDB" id="A0A9Q8WBB2"/>
<name>A0A9Q8WBB2_9PEZI</name>
<dbReference type="RefSeq" id="XP_049138133.1">
    <property type="nucleotide sequence ID" value="XM_049296909.1"/>
</dbReference>
<dbReference type="KEGG" id="clup:CLUP02_18005"/>
<sequence length="386" mass="42560">MGLHVGSTYLKTLVPSQVLSSPPPLLLLFCTGCICFASSLHRSRILPVEQSPWVPPFPALPPHHPSFTSHNSGFPLFLIIDAPSSILSRLSLFFVHHNVAFGCPPLHHLPKHLPKQIHICASVFLQNHLPTNLATNLYTAQHPRHTSQIHGSLCLRPSIQPLQSSIKPPHLDKQAAAEILLFTFPLPALAASVSAIESLTPIPGRQAYEGIETISPLLLVADHTRPITAPFLPTPLAQHSSPPILLSVAFCPTHFCYVFAGTRPPLASILIAAQVQAQGFFFTLCSSIACCRNHRLLSIYRLWRLSHHHTRAREGSLDTPTLAGGPCFTHKRVDLFLSSHHSLSTTLQRRSSPQNPPKNPLKTCFIRCYVPLLDSIPIQTCHTFYN</sequence>
<dbReference type="GeneID" id="73351919"/>
<gene>
    <name evidence="1" type="ORF">CLUP02_18005</name>
</gene>
<proteinExistence type="predicted"/>
<organism evidence="1 2">
    <name type="scientific">Colletotrichum lupini</name>
    <dbReference type="NCBI Taxonomy" id="145971"/>
    <lineage>
        <taxon>Eukaryota</taxon>
        <taxon>Fungi</taxon>
        <taxon>Dikarya</taxon>
        <taxon>Ascomycota</taxon>
        <taxon>Pezizomycotina</taxon>
        <taxon>Sordariomycetes</taxon>
        <taxon>Hypocreomycetidae</taxon>
        <taxon>Glomerellales</taxon>
        <taxon>Glomerellaceae</taxon>
        <taxon>Colletotrichum</taxon>
        <taxon>Colletotrichum acutatum species complex</taxon>
    </lineage>
</organism>
<protein>
    <submittedName>
        <fullName evidence="1">Uncharacterized protein</fullName>
    </submittedName>
</protein>
<accession>A0A9Q8WBB2</accession>
<evidence type="ECO:0000313" key="2">
    <source>
        <dbReference type="Proteomes" id="UP000830671"/>
    </source>
</evidence>
<reference evidence="1" key="1">
    <citation type="journal article" date="2021" name="Mol. Plant Microbe Interact.">
        <title>Complete Genome Sequence of the Plant-Pathogenic Fungus Colletotrichum lupini.</title>
        <authorList>
            <person name="Baroncelli R."/>
            <person name="Pensec F."/>
            <person name="Da Lio D."/>
            <person name="Boufleur T."/>
            <person name="Vicente I."/>
            <person name="Sarrocco S."/>
            <person name="Picot A."/>
            <person name="Baraldi E."/>
            <person name="Sukno S."/>
            <person name="Thon M."/>
            <person name="Le Floch G."/>
        </authorList>
    </citation>
    <scope>NUCLEOTIDE SEQUENCE</scope>
    <source>
        <strain evidence="1">IMI 504893</strain>
    </source>
</reference>
<dbReference type="EMBL" id="CP019472">
    <property type="protein sequence ID" value="UQC76492.1"/>
    <property type="molecule type" value="Genomic_DNA"/>
</dbReference>